<dbReference type="InterPro" id="IPR025153">
    <property type="entry name" value="Ead_Ea22"/>
</dbReference>
<sequence>MNNYSELKQVAEAAPSGPWIAENDTLYFKDDGYTRHLLDADAGHDVSDEAYYAALKFIAAAHPASVLALIAENEALRQDAERYRWLREGAQQDVDGWRNDVPVLVHALSHVPEWKERLDKYIDAAMSKGSGQ</sequence>
<evidence type="ECO:0000313" key="2">
    <source>
        <dbReference type="Proteomes" id="UP000651852"/>
    </source>
</evidence>
<gene>
    <name evidence="1" type="ORF">H8S59_00905</name>
</gene>
<name>A0ABR7ATU8_9PSED</name>
<dbReference type="Pfam" id="PF13935">
    <property type="entry name" value="Ead_Ea22"/>
    <property type="match status" value="1"/>
</dbReference>
<keyword evidence="2" id="KW-1185">Reference proteome</keyword>
<reference evidence="1 2" key="1">
    <citation type="submission" date="2020-08" db="EMBL/GenBank/DDBJ databases">
        <title>Putative novel bacterial strains isolated from necrotic wheat leaf tissues caused by Xanthomonas translucens.</title>
        <authorList>
            <person name="Tambong J.T."/>
        </authorList>
    </citation>
    <scope>NUCLEOTIDE SEQUENCE [LARGE SCALE GENOMIC DNA]</scope>
    <source>
        <strain evidence="1 2">DOAB 1069</strain>
    </source>
</reference>
<dbReference type="RefSeq" id="WP_187520129.1">
    <property type="nucleotide sequence ID" value="NZ_JACONW010000002.1"/>
</dbReference>
<dbReference type="Proteomes" id="UP000651852">
    <property type="component" value="Unassembled WGS sequence"/>
</dbReference>
<comment type="caution">
    <text evidence="1">The sequence shown here is derived from an EMBL/GenBank/DDBJ whole genome shotgun (WGS) entry which is preliminary data.</text>
</comment>
<protein>
    <submittedName>
        <fullName evidence="1">Ead/Ea22-like family protein</fullName>
    </submittedName>
</protein>
<accession>A0ABR7ATU8</accession>
<organism evidence="1 2">
    <name type="scientific">Pseudomonas folii</name>
    <dbReference type="NCBI Taxonomy" id="2762593"/>
    <lineage>
        <taxon>Bacteria</taxon>
        <taxon>Pseudomonadati</taxon>
        <taxon>Pseudomonadota</taxon>
        <taxon>Gammaproteobacteria</taxon>
        <taxon>Pseudomonadales</taxon>
        <taxon>Pseudomonadaceae</taxon>
        <taxon>Pseudomonas</taxon>
    </lineage>
</organism>
<evidence type="ECO:0000313" key="1">
    <source>
        <dbReference type="EMBL" id="MBC3948332.1"/>
    </source>
</evidence>
<proteinExistence type="predicted"/>
<dbReference type="EMBL" id="JACONW010000002">
    <property type="protein sequence ID" value="MBC3948332.1"/>
    <property type="molecule type" value="Genomic_DNA"/>
</dbReference>